<evidence type="ECO:0000313" key="2">
    <source>
        <dbReference type="EMBL" id="MCM5680031.1"/>
    </source>
</evidence>
<reference evidence="2" key="1">
    <citation type="submission" date="2022-05" db="EMBL/GenBank/DDBJ databases">
        <title>Schlegelella sp. nov., isolated from mangrove soil.</title>
        <authorList>
            <person name="Liu Y."/>
            <person name="Ge X."/>
            <person name="Liu W."/>
        </authorList>
    </citation>
    <scope>NUCLEOTIDE SEQUENCE</scope>
    <source>
        <strain evidence="2">S2-27</strain>
    </source>
</reference>
<dbReference type="Proteomes" id="UP001165541">
    <property type="component" value="Unassembled WGS sequence"/>
</dbReference>
<proteinExistence type="predicted"/>
<dbReference type="Gene3D" id="3.40.50.1820">
    <property type="entry name" value="alpha/beta hydrolase"/>
    <property type="match status" value="1"/>
</dbReference>
<dbReference type="Pfam" id="PF00326">
    <property type="entry name" value="Peptidase_S9"/>
    <property type="match status" value="1"/>
</dbReference>
<name>A0ABT0YMS4_9BURK</name>
<keyword evidence="3" id="KW-1185">Reference proteome</keyword>
<sequence>MARSRATPGDFARTACRALRVPVLLIRGPRDHVVPVEQSQAMARALQRAGKAHRHIEPEGGDHALSRYAHRLEFLQALEAFLDEHLSSPAAAAQSAPR</sequence>
<evidence type="ECO:0000259" key="1">
    <source>
        <dbReference type="Pfam" id="PF00326"/>
    </source>
</evidence>
<dbReference type="SUPFAM" id="SSF53474">
    <property type="entry name" value="alpha/beta-Hydrolases"/>
    <property type="match status" value="1"/>
</dbReference>
<protein>
    <submittedName>
        <fullName evidence="2">Prolyl oligopeptidase family serine peptidase</fullName>
    </submittedName>
</protein>
<feature type="domain" description="Peptidase S9 prolyl oligopeptidase catalytic" evidence="1">
    <location>
        <begin position="19"/>
        <end position="87"/>
    </location>
</feature>
<accession>A0ABT0YMS4</accession>
<dbReference type="InterPro" id="IPR001375">
    <property type="entry name" value="Peptidase_S9_cat"/>
</dbReference>
<organism evidence="2 3">
    <name type="scientific">Caldimonas mangrovi</name>
    <dbReference type="NCBI Taxonomy" id="2944811"/>
    <lineage>
        <taxon>Bacteria</taxon>
        <taxon>Pseudomonadati</taxon>
        <taxon>Pseudomonadota</taxon>
        <taxon>Betaproteobacteria</taxon>
        <taxon>Burkholderiales</taxon>
        <taxon>Sphaerotilaceae</taxon>
        <taxon>Caldimonas</taxon>
    </lineage>
</organism>
<dbReference type="EMBL" id="JAMKFE010000005">
    <property type="protein sequence ID" value="MCM5680031.1"/>
    <property type="molecule type" value="Genomic_DNA"/>
</dbReference>
<gene>
    <name evidence="2" type="ORF">M8A51_10850</name>
</gene>
<evidence type="ECO:0000313" key="3">
    <source>
        <dbReference type="Proteomes" id="UP001165541"/>
    </source>
</evidence>
<comment type="caution">
    <text evidence="2">The sequence shown here is derived from an EMBL/GenBank/DDBJ whole genome shotgun (WGS) entry which is preliminary data.</text>
</comment>
<dbReference type="InterPro" id="IPR029058">
    <property type="entry name" value="AB_hydrolase_fold"/>
</dbReference>